<sequence>MDGDHPASGNKRSFEGDENDISPASKKCCTCTKVCEEGVAAAMIASLTESLQSCKDELASCQRELESAKAETDKWNSAFKKESFVPASKSPEPAFVIDYIQTLRSSDKSLKEKLEIAQMKLAIRDLKSQLKPASMKTDEYPEVDSEHQGSTPAGPSLGEIPKDDEQEEPDIESLKTIIEDQFRMIQTQNSNFQTQSSHIETLNSQIQTQNSLFQRFDAFFDYLAAKDPHLAALRSTNLNPKNDQAGTGNDQAGKNDSNTV</sequence>
<evidence type="ECO:0000256" key="5">
    <source>
        <dbReference type="ARBA" id="ARBA00023242"/>
    </source>
</evidence>
<keyword evidence="3" id="KW-0507">mRNA processing</keyword>
<dbReference type="GO" id="GO:0000381">
    <property type="term" value="P:regulation of alternative mRNA splicing, via spliceosome"/>
    <property type="evidence" value="ECO:0007669"/>
    <property type="project" value="InterPro"/>
</dbReference>
<feature type="region of interest" description="Disordered" evidence="7">
    <location>
        <begin position="132"/>
        <end position="169"/>
    </location>
</feature>
<feature type="compositionally biased region" description="Basic and acidic residues" evidence="7">
    <location>
        <begin position="136"/>
        <end position="147"/>
    </location>
</feature>
<dbReference type="PANTHER" id="PTHR15217">
    <property type="entry name" value="WILMS' TUMOR 1-ASSOCIATING PROTEIN"/>
    <property type="match status" value="1"/>
</dbReference>
<evidence type="ECO:0000256" key="6">
    <source>
        <dbReference type="SAM" id="Coils"/>
    </source>
</evidence>
<dbReference type="OrthoDB" id="1094456at2759"/>
<name>A0A9W3CWI6_RAPSA</name>
<proteinExistence type="inferred from homology"/>
<comment type="similarity">
    <text evidence="2">Belongs to the fl(2)d family.</text>
</comment>
<evidence type="ECO:0000256" key="3">
    <source>
        <dbReference type="ARBA" id="ARBA00022664"/>
    </source>
</evidence>
<protein>
    <submittedName>
        <fullName evidence="9">Uncharacterized protein LOC108830243</fullName>
    </submittedName>
</protein>
<feature type="region of interest" description="Disordered" evidence="7">
    <location>
        <begin position="236"/>
        <end position="260"/>
    </location>
</feature>
<keyword evidence="6" id="KW-0175">Coiled coil</keyword>
<dbReference type="GeneID" id="108830243"/>
<dbReference type="AlphaFoldDB" id="A0A9W3CWI6"/>
<organism evidence="8 9">
    <name type="scientific">Raphanus sativus</name>
    <name type="common">Radish</name>
    <name type="synonym">Raphanus raphanistrum var. sativus</name>
    <dbReference type="NCBI Taxonomy" id="3726"/>
    <lineage>
        <taxon>Eukaryota</taxon>
        <taxon>Viridiplantae</taxon>
        <taxon>Streptophyta</taxon>
        <taxon>Embryophyta</taxon>
        <taxon>Tracheophyta</taxon>
        <taxon>Spermatophyta</taxon>
        <taxon>Magnoliopsida</taxon>
        <taxon>eudicotyledons</taxon>
        <taxon>Gunneridae</taxon>
        <taxon>Pentapetalae</taxon>
        <taxon>rosids</taxon>
        <taxon>malvids</taxon>
        <taxon>Brassicales</taxon>
        <taxon>Brassicaceae</taxon>
        <taxon>Brassiceae</taxon>
        <taxon>Raphanus</taxon>
    </lineage>
</organism>
<gene>
    <name evidence="9" type="primary">LOC108830243</name>
</gene>
<dbReference type="GO" id="GO:0016556">
    <property type="term" value="P:mRNA modification"/>
    <property type="evidence" value="ECO:0007669"/>
    <property type="project" value="InterPro"/>
</dbReference>
<dbReference type="Proteomes" id="UP000504610">
    <property type="component" value="Unplaced"/>
</dbReference>
<evidence type="ECO:0000256" key="7">
    <source>
        <dbReference type="SAM" id="MobiDB-lite"/>
    </source>
</evidence>
<evidence type="ECO:0000256" key="2">
    <source>
        <dbReference type="ARBA" id="ARBA00010313"/>
    </source>
</evidence>
<keyword evidence="4" id="KW-0508">mRNA splicing</keyword>
<reference evidence="9" key="1">
    <citation type="submission" date="2025-08" db="UniProtKB">
        <authorList>
            <consortium name="RefSeq"/>
        </authorList>
    </citation>
    <scope>IDENTIFICATION</scope>
    <source>
        <tissue evidence="9">Leaf</tissue>
    </source>
</reference>
<dbReference type="KEGG" id="rsz:108830243"/>
<dbReference type="PANTHER" id="PTHR15217:SF4">
    <property type="entry name" value="FKBP12-INTERACTING PROTEIN OF 37 KDA"/>
    <property type="match status" value="1"/>
</dbReference>
<evidence type="ECO:0000256" key="4">
    <source>
        <dbReference type="ARBA" id="ARBA00023187"/>
    </source>
</evidence>
<keyword evidence="8" id="KW-1185">Reference proteome</keyword>
<keyword evidence="5" id="KW-0539">Nucleus</keyword>
<evidence type="ECO:0000256" key="1">
    <source>
        <dbReference type="ARBA" id="ARBA00004123"/>
    </source>
</evidence>
<evidence type="ECO:0000313" key="9">
    <source>
        <dbReference type="RefSeq" id="XP_056855778.1"/>
    </source>
</evidence>
<dbReference type="GO" id="GO:0006397">
    <property type="term" value="P:mRNA processing"/>
    <property type="evidence" value="ECO:0007669"/>
    <property type="project" value="UniProtKB-KW"/>
</dbReference>
<evidence type="ECO:0000313" key="8">
    <source>
        <dbReference type="Proteomes" id="UP000504610"/>
    </source>
</evidence>
<feature type="region of interest" description="Disordered" evidence="7">
    <location>
        <begin position="1"/>
        <end position="25"/>
    </location>
</feature>
<dbReference type="GO" id="GO:0005634">
    <property type="term" value="C:nucleus"/>
    <property type="evidence" value="ECO:0007669"/>
    <property type="project" value="UniProtKB-SubCell"/>
</dbReference>
<dbReference type="GO" id="GO:0008380">
    <property type="term" value="P:RNA splicing"/>
    <property type="evidence" value="ECO:0007669"/>
    <property type="project" value="UniProtKB-KW"/>
</dbReference>
<comment type="subcellular location">
    <subcellularLocation>
        <location evidence="1">Nucleus</location>
    </subcellularLocation>
</comment>
<dbReference type="RefSeq" id="XP_056855778.1">
    <property type="nucleotide sequence ID" value="XM_056999798.1"/>
</dbReference>
<feature type="coiled-coil region" evidence="6">
    <location>
        <begin position="44"/>
        <end position="78"/>
    </location>
</feature>
<dbReference type="InterPro" id="IPR033757">
    <property type="entry name" value="WTAP"/>
</dbReference>
<accession>A0A9W3CWI6</accession>